<gene>
    <name evidence="1" type="ORF">HMPREF1348_00365</name>
</gene>
<dbReference type="Gene3D" id="2.10.260.10">
    <property type="match status" value="1"/>
</dbReference>
<name>J6Z241_ENTFC</name>
<proteinExistence type="predicted"/>
<evidence type="ECO:0000313" key="1">
    <source>
        <dbReference type="EMBL" id="EJY47449.1"/>
    </source>
</evidence>
<dbReference type="InterPro" id="IPR037914">
    <property type="entry name" value="SpoVT-AbrB_sf"/>
</dbReference>
<dbReference type="NCBIfam" id="TIGR02609">
    <property type="entry name" value="doc_partner"/>
    <property type="match status" value="1"/>
</dbReference>
<dbReference type="HOGENOM" id="CLU_2616529_0_0_9"/>
<accession>J6Z241</accession>
<dbReference type="SUPFAM" id="SSF89447">
    <property type="entry name" value="AbrB/MazE/MraZ-like"/>
    <property type="match status" value="1"/>
</dbReference>
<dbReference type="Proteomes" id="UP000006403">
    <property type="component" value="Unassembled WGS sequence"/>
</dbReference>
<dbReference type="PATRIC" id="fig|1134806.3.peg.347"/>
<organism evidence="1 2">
    <name type="scientific">Enterococcus faecium 505</name>
    <dbReference type="NCBI Taxonomy" id="1134806"/>
    <lineage>
        <taxon>Bacteria</taxon>
        <taxon>Bacillati</taxon>
        <taxon>Bacillota</taxon>
        <taxon>Bacilli</taxon>
        <taxon>Lactobacillales</taxon>
        <taxon>Enterococcaceae</taxon>
        <taxon>Enterococcus</taxon>
    </lineage>
</organism>
<dbReference type="AlphaFoldDB" id="J6Z241"/>
<dbReference type="EMBL" id="AMBL01000012">
    <property type="protein sequence ID" value="EJY47449.1"/>
    <property type="molecule type" value="Genomic_DNA"/>
</dbReference>
<reference evidence="1 2" key="1">
    <citation type="submission" date="2012-04" db="EMBL/GenBank/DDBJ databases">
        <authorList>
            <person name="Weinstock G."/>
            <person name="Sodergren E."/>
            <person name="Lobos E.A."/>
            <person name="Fulton L."/>
            <person name="Fulton R."/>
            <person name="Courtney L."/>
            <person name="Fronick C."/>
            <person name="O'Laughlin M."/>
            <person name="Godfrey J."/>
            <person name="Wilson R.M."/>
            <person name="Miner T."/>
            <person name="Farmer C."/>
            <person name="Delehaunty K."/>
            <person name="Cordes M."/>
            <person name="Minx P."/>
            <person name="Tomlinson C."/>
            <person name="Chen J."/>
            <person name="Wollam A."/>
            <person name="Pepin K.H."/>
            <person name="Bhonagiri V."/>
            <person name="Zhang X."/>
            <person name="Suruliraj S."/>
            <person name="Warren W."/>
            <person name="Mitreva M."/>
            <person name="Mardis E.R."/>
            <person name="Wilson R.K."/>
        </authorList>
    </citation>
    <scope>NUCLEOTIDE SEQUENCE [LARGE SCALE GENOMIC DNA]</scope>
    <source>
        <strain evidence="1 2">505</strain>
    </source>
</reference>
<comment type="caution">
    <text evidence="1">The sequence shown here is derived from an EMBL/GenBank/DDBJ whole genome shotgun (WGS) entry which is preliminary data.</text>
</comment>
<dbReference type="InterPro" id="IPR013432">
    <property type="entry name" value="Doc_partner"/>
</dbReference>
<evidence type="ECO:0000313" key="2">
    <source>
        <dbReference type="Proteomes" id="UP000006403"/>
    </source>
</evidence>
<sequence length="97" mass="11247">MYILGYNVLTIEWYRGWRNMKKMKKYKIRKSGNSDVTTIPPEVKEFMGVQTGDAISYVFQSDGSVRMIKAQEEPDIDSLVDSIMNQYEDALKDLVDL</sequence>
<protein>
    <submittedName>
        <fullName evidence="1">Putative addiction module antidote</fullName>
    </submittedName>
</protein>